<organism evidence="2 3">
    <name type="scientific">Artemisia annua</name>
    <name type="common">Sweet wormwood</name>
    <dbReference type="NCBI Taxonomy" id="35608"/>
    <lineage>
        <taxon>Eukaryota</taxon>
        <taxon>Viridiplantae</taxon>
        <taxon>Streptophyta</taxon>
        <taxon>Embryophyta</taxon>
        <taxon>Tracheophyta</taxon>
        <taxon>Spermatophyta</taxon>
        <taxon>Magnoliopsida</taxon>
        <taxon>eudicotyledons</taxon>
        <taxon>Gunneridae</taxon>
        <taxon>Pentapetalae</taxon>
        <taxon>asterids</taxon>
        <taxon>campanulids</taxon>
        <taxon>Asterales</taxon>
        <taxon>Asteraceae</taxon>
        <taxon>Asteroideae</taxon>
        <taxon>Anthemideae</taxon>
        <taxon>Artemisiinae</taxon>
        <taxon>Artemisia</taxon>
    </lineage>
</organism>
<feature type="compositionally biased region" description="Low complexity" evidence="1">
    <location>
        <begin position="94"/>
        <end position="104"/>
    </location>
</feature>
<reference evidence="2 3" key="1">
    <citation type="journal article" date="2018" name="Mol. Plant">
        <title>The genome of Artemisia annua provides insight into the evolution of Asteraceae family and artemisinin biosynthesis.</title>
        <authorList>
            <person name="Shen Q."/>
            <person name="Zhang L."/>
            <person name="Liao Z."/>
            <person name="Wang S."/>
            <person name="Yan T."/>
            <person name="Shi P."/>
            <person name="Liu M."/>
            <person name="Fu X."/>
            <person name="Pan Q."/>
            <person name="Wang Y."/>
            <person name="Lv Z."/>
            <person name="Lu X."/>
            <person name="Zhang F."/>
            <person name="Jiang W."/>
            <person name="Ma Y."/>
            <person name="Chen M."/>
            <person name="Hao X."/>
            <person name="Li L."/>
            <person name="Tang Y."/>
            <person name="Lv G."/>
            <person name="Zhou Y."/>
            <person name="Sun X."/>
            <person name="Brodelius P.E."/>
            <person name="Rose J.K.C."/>
            <person name="Tang K."/>
        </authorList>
    </citation>
    <scope>NUCLEOTIDE SEQUENCE [LARGE SCALE GENOMIC DNA]</scope>
    <source>
        <strain evidence="3">cv. Huhao1</strain>
        <tissue evidence="2">Leaf</tissue>
    </source>
</reference>
<comment type="caution">
    <text evidence="2">The sequence shown here is derived from an EMBL/GenBank/DDBJ whole genome shotgun (WGS) entry which is preliminary data.</text>
</comment>
<feature type="region of interest" description="Disordered" evidence="1">
    <location>
        <begin position="76"/>
        <end position="153"/>
    </location>
</feature>
<gene>
    <name evidence="2" type="ORF">CTI12_AA209050</name>
</gene>
<evidence type="ECO:0000313" key="3">
    <source>
        <dbReference type="Proteomes" id="UP000245207"/>
    </source>
</evidence>
<dbReference type="Proteomes" id="UP000245207">
    <property type="component" value="Unassembled WGS sequence"/>
</dbReference>
<feature type="compositionally biased region" description="Basic residues" evidence="1">
    <location>
        <begin position="125"/>
        <end position="134"/>
    </location>
</feature>
<evidence type="ECO:0000313" key="2">
    <source>
        <dbReference type="EMBL" id="PWA78996.1"/>
    </source>
</evidence>
<dbReference type="AlphaFoldDB" id="A0A2U1NZR8"/>
<sequence length="289" mass="31554">MDFSPTAELECLLCHNFKSDPASLFDHQIECHKSPEHQAKSEELLLRFVASLARKDAEQVASELFKIDNATREKKLTAASARPDRKREKNGIKSVTTAAGTSAVTERENKARNGGRGAGTTGKGNNKKGWSRGRGRGDRGIQTRGGGNNSPHRRFEQVVDTDVADFVLKEESAIGEPIDSGVLEGKGNQVLQEDGDKLALKMAVENSLNLYGEGSSSGVELSEERASLIAKMQTLEVEGETSPDIAKFEILQSDYDEVEGEVILYKGKITKDSDEVEGEVILWKGRNFA</sequence>
<protein>
    <submittedName>
        <fullName evidence="2">Uncharacterized protein</fullName>
    </submittedName>
</protein>
<dbReference type="EMBL" id="PKPP01001914">
    <property type="protein sequence ID" value="PWA78996.1"/>
    <property type="molecule type" value="Genomic_DNA"/>
</dbReference>
<keyword evidence="3" id="KW-1185">Reference proteome</keyword>
<accession>A0A2U1NZR8</accession>
<feature type="compositionally biased region" description="Basic and acidic residues" evidence="1">
    <location>
        <begin position="76"/>
        <end position="91"/>
    </location>
</feature>
<evidence type="ECO:0000256" key="1">
    <source>
        <dbReference type="SAM" id="MobiDB-lite"/>
    </source>
</evidence>
<name>A0A2U1NZR8_ARTAN</name>
<proteinExistence type="predicted"/>